<evidence type="ECO:0000256" key="4">
    <source>
        <dbReference type="PIRSR" id="PIRSR002825-1"/>
    </source>
</evidence>
<dbReference type="InterPro" id="IPR026045">
    <property type="entry name" value="Ferric-bd"/>
</dbReference>
<name>A0A1G9HBV9_9MICO</name>
<keyword evidence="2" id="KW-0406">Ion transport</keyword>
<reference evidence="5 6" key="1">
    <citation type="submission" date="2016-10" db="EMBL/GenBank/DDBJ databases">
        <authorList>
            <person name="de Groot N.N."/>
        </authorList>
    </citation>
    <scope>NUCLEOTIDE SEQUENCE [LARGE SCALE GENOMIC DNA]</scope>
    <source>
        <strain evidence="5 6">CGMCC 1.5382</strain>
    </source>
</reference>
<protein>
    <submittedName>
        <fullName evidence="5">Iron(III) transport system substrate-binding protein</fullName>
    </submittedName>
</protein>
<accession>A0A1G9HBV9</accession>
<keyword evidence="6" id="KW-1185">Reference proteome</keyword>
<dbReference type="Proteomes" id="UP000198701">
    <property type="component" value="Unassembled WGS sequence"/>
</dbReference>
<evidence type="ECO:0000256" key="3">
    <source>
        <dbReference type="ARBA" id="ARBA00022729"/>
    </source>
</evidence>
<proteinExistence type="inferred from homology"/>
<evidence type="ECO:0000256" key="1">
    <source>
        <dbReference type="ARBA" id="ARBA00008520"/>
    </source>
</evidence>
<keyword evidence="2" id="KW-0813">Transport</keyword>
<dbReference type="GO" id="GO:0030288">
    <property type="term" value="C:outer membrane-bounded periplasmic space"/>
    <property type="evidence" value="ECO:0007669"/>
    <property type="project" value="TreeGrafter"/>
</dbReference>
<dbReference type="PANTHER" id="PTHR30006">
    <property type="entry name" value="THIAMINE-BINDING PERIPLASMIC PROTEIN-RELATED"/>
    <property type="match status" value="1"/>
</dbReference>
<evidence type="ECO:0000256" key="2">
    <source>
        <dbReference type="ARBA" id="ARBA00022496"/>
    </source>
</evidence>
<dbReference type="PANTHER" id="PTHR30006:SF15">
    <property type="entry name" value="IRON-UTILIZATION PERIPLASMIC PROTEIN"/>
    <property type="match status" value="1"/>
</dbReference>
<dbReference type="STRING" id="386301.SAMN05216282_12913"/>
<evidence type="ECO:0000313" key="5">
    <source>
        <dbReference type="EMBL" id="SDL10440.1"/>
    </source>
</evidence>
<dbReference type="GO" id="GO:0006826">
    <property type="term" value="P:iron ion transport"/>
    <property type="evidence" value="ECO:0007669"/>
    <property type="project" value="UniProtKB-KW"/>
</dbReference>
<sequence length="362" mass="38409">MHAPLLSARPRLRPAASRRRLVYGAGLVVAALALTGCSPAGTGPKASTEAIESDGKLTLYAGRDEALIAPLIEQFTEDTGIEVEARYGPSAELNALLLEEGEKTPAQVFLSQDAGALGSLANNDLVAKIPADLADSIPADYTSTDASWIGVTGRARVIAYDGKKFTEDEVPDTVDELTDAGWKGKVGFPPGNASFQSFVTAYRVLEGEMAAESWVKGISENAPVLTEKNGATLDLVDAGQLELALINHYYWYEKAAEVGADNMRAQLKFLPGDPGGIVNVSGAAILKQAAGDPDALAFIEYLVSEKGQQYFVDKTFEYPLLPGIDAPKGLPTLESLANTGFDLADLDSLEKTQELLAQYGLL</sequence>
<gene>
    <name evidence="5" type="ORF">SAMN05216282_12913</name>
</gene>
<keyword evidence="3" id="KW-0732">Signal</keyword>
<dbReference type="GO" id="GO:0046872">
    <property type="term" value="F:metal ion binding"/>
    <property type="evidence" value="ECO:0007669"/>
    <property type="project" value="UniProtKB-KW"/>
</dbReference>
<feature type="binding site" evidence="4">
    <location>
        <position position="250"/>
    </location>
    <ligand>
        <name>Fe cation</name>
        <dbReference type="ChEBI" id="CHEBI:24875"/>
    </ligand>
</feature>
<organism evidence="5 6">
    <name type="scientific">Cryobacterium psychrotolerans</name>
    <dbReference type="NCBI Taxonomy" id="386301"/>
    <lineage>
        <taxon>Bacteria</taxon>
        <taxon>Bacillati</taxon>
        <taxon>Actinomycetota</taxon>
        <taxon>Actinomycetes</taxon>
        <taxon>Micrococcales</taxon>
        <taxon>Microbacteriaceae</taxon>
        <taxon>Cryobacterium</taxon>
    </lineage>
</organism>
<keyword evidence="2" id="KW-0410">Iron transport</keyword>
<dbReference type="PROSITE" id="PS51318">
    <property type="entry name" value="TAT"/>
    <property type="match status" value="1"/>
</dbReference>
<dbReference type="InterPro" id="IPR006311">
    <property type="entry name" value="TAT_signal"/>
</dbReference>
<dbReference type="RefSeq" id="WP_092325170.1">
    <property type="nucleotide sequence ID" value="NZ_FNFU01000029.1"/>
</dbReference>
<dbReference type="SUPFAM" id="SSF53850">
    <property type="entry name" value="Periplasmic binding protein-like II"/>
    <property type="match status" value="1"/>
</dbReference>
<comment type="similarity">
    <text evidence="1">Belongs to the bacterial solute-binding protein 1 family.</text>
</comment>
<dbReference type="EMBL" id="FNFU01000029">
    <property type="protein sequence ID" value="SDL10440.1"/>
    <property type="molecule type" value="Genomic_DNA"/>
</dbReference>
<dbReference type="Gene3D" id="3.40.190.10">
    <property type="entry name" value="Periplasmic binding protein-like II"/>
    <property type="match status" value="2"/>
</dbReference>
<feature type="binding site" evidence="4">
    <location>
        <position position="249"/>
    </location>
    <ligand>
        <name>Fe cation</name>
        <dbReference type="ChEBI" id="CHEBI:24875"/>
    </ligand>
</feature>
<keyword evidence="4" id="KW-0479">Metal-binding</keyword>
<dbReference type="OrthoDB" id="9769567at2"/>
<dbReference type="PIRSF" id="PIRSF002825">
    <property type="entry name" value="CfbpA"/>
    <property type="match status" value="1"/>
</dbReference>
<dbReference type="AlphaFoldDB" id="A0A1G9HBV9"/>
<evidence type="ECO:0000313" key="6">
    <source>
        <dbReference type="Proteomes" id="UP000198701"/>
    </source>
</evidence>
<keyword evidence="4" id="KW-0408">Iron</keyword>
<dbReference type="Pfam" id="PF13343">
    <property type="entry name" value="SBP_bac_6"/>
    <property type="match status" value="1"/>
</dbReference>